<proteinExistence type="predicted"/>
<comment type="caution">
    <text evidence="1">The sequence shown here is derived from an EMBL/GenBank/DDBJ whole genome shotgun (WGS) entry which is preliminary data.</text>
</comment>
<evidence type="ECO:0000313" key="1">
    <source>
        <dbReference type="EMBL" id="GEN63512.1"/>
    </source>
</evidence>
<evidence type="ECO:0000313" key="2">
    <source>
        <dbReference type="Proteomes" id="UP000321746"/>
    </source>
</evidence>
<dbReference type="EMBL" id="BJYG01000021">
    <property type="protein sequence ID" value="GEN63512.1"/>
    <property type="molecule type" value="Genomic_DNA"/>
</dbReference>
<name>A0A511XKN8_9PROT</name>
<protein>
    <recommendedName>
        <fullName evidence="3">Transposase</fullName>
    </recommendedName>
</protein>
<evidence type="ECO:0008006" key="3">
    <source>
        <dbReference type="Google" id="ProtNLM"/>
    </source>
</evidence>
<dbReference type="AlphaFoldDB" id="A0A511XKN8"/>
<organism evidence="1 2">
    <name type="scientific">Acetobacter oeni</name>
    <dbReference type="NCBI Taxonomy" id="304077"/>
    <lineage>
        <taxon>Bacteria</taxon>
        <taxon>Pseudomonadati</taxon>
        <taxon>Pseudomonadota</taxon>
        <taxon>Alphaproteobacteria</taxon>
        <taxon>Acetobacterales</taxon>
        <taxon>Acetobacteraceae</taxon>
        <taxon>Acetobacter</taxon>
    </lineage>
</organism>
<gene>
    <name evidence="1" type="ORF">AOE01nite_17360</name>
</gene>
<accession>A0A511XKN8</accession>
<dbReference type="Proteomes" id="UP000321746">
    <property type="component" value="Unassembled WGS sequence"/>
</dbReference>
<reference evidence="1 2" key="1">
    <citation type="submission" date="2019-07" db="EMBL/GenBank/DDBJ databases">
        <title>Whole genome shotgun sequence of Acetobacter oeni NBRC 105207.</title>
        <authorList>
            <person name="Hosoyama A."/>
            <person name="Uohara A."/>
            <person name="Ohji S."/>
            <person name="Ichikawa N."/>
        </authorList>
    </citation>
    <scope>NUCLEOTIDE SEQUENCE [LARGE SCALE GENOMIC DNA]</scope>
    <source>
        <strain evidence="1 2">NBRC 105207</strain>
    </source>
</reference>
<keyword evidence="2" id="KW-1185">Reference proteome</keyword>
<sequence>MYTWHHLIENFFRKLREFRRVAMRADKNFSTRIYLAVAVIHSRWIPANFNAETAKTLHSLAFLLTSL</sequence>